<gene>
    <name evidence="3" type="ORF">FLO80_08900</name>
</gene>
<feature type="coiled-coil region" evidence="1">
    <location>
        <begin position="574"/>
        <end position="617"/>
    </location>
</feature>
<organism evidence="3 4">
    <name type="scientific">Aquicoccus porphyridii</name>
    <dbReference type="NCBI Taxonomy" id="1852029"/>
    <lineage>
        <taxon>Bacteria</taxon>
        <taxon>Pseudomonadati</taxon>
        <taxon>Pseudomonadota</taxon>
        <taxon>Alphaproteobacteria</taxon>
        <taxon>Rhodobacterales</taxon>
        <taxon>Paracoccaceae</taxon>
        <taxon>Aquicoccus</taxon>
    </lineage>
</organism>
<comment type="caution">
    <text evidence="3">The sequence shown here is derived from an EMBL/GenBank/DDBJ whole genome shotgun (WGS) entry which is preliminary data.</text>
</comment>
<evidence type="ECO:0000259" key="2">
    <source>
        <dbReference type="Pfam" id="PF05170"/>
    </source>
</evidence>
<reference evidence="3 4" key="1">
    <citation type="submission" date="2019-07" db="EMBL/GenBank/DDBJ databases">
        <title>Aquicoccus porphyridii gen. nov., sp. nov., isolated from a small marine red alga, Porphyridium marinum.</title>
        <authorList>
            <person name="Liu L."/>
        </authorList>
    </citation>
    <scope>NUCLEOTIDE SEQUENCE [LARGE SCALE GENOMIC DNA]</scope>
    <source>
        <strain evidence="3 4">L1 8-17</strain>
    </source>
</reference>
<dbReference type="PANTHER" id="PTHR30441:SF4">
    <property type="entry name" value="PROTEIN ASMA"/>
    <property type="match status" value="1"/>
</dbReference>
<feature type="domain" description="AsmA" evidence="2">
    <location>
        <begin position="7"/>
        <end position="160"/>
    </location>
</feature>
<dbReference type="InterPro" id="IPR007844">
    <property type="entry name" value="AsmA"/>
</dbReference>
<keyword evidence="4" id="KW-1185">Reference proteome</keyword>
<dbReference type="AlphaFoldDB" id="A0A5A9ZGT1"/>
<dbReference type="InterPro" id="IPR052894">
    <property type="entry name" value="AsmA-related"/>
</dbReference>
<keyword evidence="1" id="KW-0175">Coiled coil</keyword>
<protein>
    <submittedName>
        <fullName evidence="3">AsmA family protein</fullName>
    </submittedName>
</protein>
<dbReference type="CDD" id="cd22249">
    <property type="entry name" value="UDM1_RNF168_RNF169-like"/>
    <property type="match status" value="1"/>
</dbReference>
<name>A0A5A9ZGT1_9RHOB</name>
<dbReference type="RefSeq" id="WP_111366311.1">
    <property type="nucleotide sequence ID" value="NZ_VINQ01000005.1"/>
</dbReference>
<dbReference type="EMBL" id="VINQ01000005">
    <property type="protein sequence ID" value="KAA0916229.1"/>
    <property type="molecule type" value="Genomic_DNA"/>
</dbReference>
<evidence type="ECO:0000256" key="1">
    <source>
        <dbReference type="SAM" id="Coils"/>
    </source>
</evidence>
<dbReference type="GO" id="GO:0090313">
    <property type="term" value="P:regulation of protein targeting to membrane"/>
    <property type="evidence" value="ECO:0007669"/>
    <property type="project" value="TreeGrafter"/>
</dbReference>
<dbReference type="Pfam" id="PF05170">
    <property type="entry name" value="AsmA"/>
    <property type="match status" value="2"/>
</dbReference>
<dbReference type="Proteomes" id="UP000325291">
    <property type="component" value="Unassembled WGS sequence"/>
</dbReference>
<feature type="domain" description="AsmA" evidence="2">
    <location>
        <begin position="343"/>
        <end position="514"/>
    </location>
</feature>
<evidence type="ECO:0000313" key="4">
    <source>
        <dbReference type="Proteomes" id="UP000325291"/>
    </source>
</evidence>
<dbReference type="PANTHER" id="PTHR30441">
    <property type="entry name" value="DUF748 DOMAIN-CONTAINING PROTEIN"/>
    <property type="match status" value="1"/>
</dbReference>
<proteinExistence type="predicted"/>
<dbReference type="GO" id="GO:0005886">
    <property type="term" value="C:plasma membrane"/>
    <property type="evidence" value="ECO:0007669"/>
    <property type="project" value="TreeGrafter"/>
</dbReference>
<sequence length="635" mass="66767">MRWIFRIIGALVVAALLLLVGLLLLPGEKIAQVVVDQIRTATGRDVSVEGGVELSFYPVLGVQTGPVTIANAEWSDEPVMLRAEGLSVGVGTAALWRGQVKIRAIELVSPDILLERSSDGTGNWEIEGESAGPGGRQLAVSLDRIEVTGGRLRYVDHSDGSRQGFESVDATLLAPDLGGRAEIDLGLRIEDGGERLHLAGWVGQFLPFLQGEVVPIEAALRAGDGTVGFEGRANASGDAEGRLTLDLPRTGAMLAALGQGAGDPPEGLGRAIRGESLVVLSDGRALSLREMALRLDGNAITGDVDVTLDGRTQVKARLYAGALDLAGLAGGEDDGGGAEGWSRAPIDASGLGALDGQIRLTAESVDLGTVAFGESDVTLNIDRSRAVFSLNRLQGYGGDFGGDFVMNNRSGLSVGGTLSMDGVEMSDLLSDLAGVTRLSGEADGRVSFLGVGQSVDAIMKSLSGEGRVGMGRGVIAGFDLDRLMRSGDGTGGTTIFDELGASFAMENGDMRNDDLRLVLPGIEATGEGRIGLGARDIDYLFTPVALAARGGRGLAIPVRIKGPWSDPRITPDMAAAVDLNLAEEKEELERKAEERVKEELQKQLDVEVQEGEKVEDALKRKAEDEIRRGLMRLLE</sequence>
<evidence type="ECO:0000313" key="3">
    <source>
        <dbReference type="EMBL" id="KAA0916229.1"/>
    </source>
</evidence>
<accession>A0A5A9ZGT1</accession>